<keyword evidence="7 9" id="KW-0573">Peptidoglycan synthesis</keyword>
<dbReference type="CDD" id="cd16913">
    <property type="entry name" value="YkuD_like"/>
    <property type="match status" value="1"/>
</dbReference>
<dbReference type="GO" id="GO:0071972">
    <property type="term" value="F:peptidoglycan L,D-transpeptidase activity"/>
    <property type="evidence" value="ECO:0007669"/>
    <property type="project" value="TreeGrafter"/>
</dbReference>
<reference evidence="11" key="1">
    <citation type="submission" date="2021-05" db="EMBL/GenBank/DDBJ databases">
        <authorList>
            <person name="Pietrasiak N."/>
            <person name="Ward R."/>
            <person name="Stajich J.E."/>
            <person name="Kurbessoian T."/>
        </authorList>
    </citation>
    <scope>NUCLEOTIDE SEQUENCE</scope>
    <source>
        <strain evidence="11">GSE-TBD4-15B</strain>
    </source>
</reference>
<evidence type="ECO:0000256" key="1">
    <source>
        <dbReference type="ARBA" id="ARBA00004752"/>
    </source>
</evidence>
<evidence type="ECO:0000256" key="4">
    <source>
        <dbReference type="ARBA" id="ARBA00022679"/>
    </source>
</evidence>
<keyword evidence="4" id="KW-0808">Transferase</keyword>
<dbReference type="Pfam" id="PF03734">
    <property type="entry name" value="YkuD"/>
    <property type="match status" value="1"/>
</dbReference>
<dbReference type="GO" id="GO:0008360">
    <property type="term" value="P:regulation of cell shape"/>
    <property type="evidence" value="ECO:0007669"/>
    <property type="project" value="UniProtKB-UniRule"/>
</dbReference>
<evidence type="ECO:0000313" key="11">
    <source>
        <dbReference type="EMBL" id="MBW4466638.1"/>
    </source>
</evidence>
<dbReference type="GO" id="GO:0018104">
    <property type="term" value="P:peptidoglycan-protein cross-linking"/>
    <property type="evidence" value="ECO:0007669"/>
    <property type="project" value="TreeGrafter"/>
</dbReference>
<dbReference type="GO" id="GO:0005576">
    <property type="term" value="C:extracellular region"/>
    <property type="evidence" value="ECO:0007669"/>
    <property type="project" value="TreeGrafter"/>
</dbReference>
<dbReference type="GO" id="GO:0071555">
    <property type="term" value="P:cell wall organization"/>
    <property type="evidence" value="ECO:0007669"/>
    <property type="project" value="UniProtKB-UniRule"/>
</dbReference>
<keyword evidence="8 9" id="KW-0961">Cell wall biogenesis/degradation</keyword>
<gene>
    <name evidence="11" type="ORF">KME07_14530</name>
</gene>
<comment type="caution">
    <text evidence="11">The sequence shown here is derived from an EMBL/GenBank/DDBJ whole genome shotgun (WGS) entry which is preliminary data.</text>
</comment>
<sequence>MNWKMLGWMAAAAVVLNFAVEAAVFGYGILPEIPDLREFDRYAPQDQTMNVLLKLDRRKVYVFQGQRLVATFPVAVGRPGFATPTGDFKVFEMIVDPAWQDPKTGEVETPGIDGSLGLRWIGFLELEHGVIGFHGTPNVASIGQAASHGCVRMRNEDVVKLYELIKIGTTVRVEP</sequence>
<evidence type="ECO:0000256" key="2">
    <source>
        <dbReference type="ARBA" id="ARBA00005992"/>
    </source>
</evidence>
<keyword evidence="5" id="KW-0378">Hydrolase</keyword>
<dbReference type="InterPro" id="IPR050979">
    <property type="entry name" value="LD-transpeptidase"/>
</dbReference>
<evidence type="ECO:0000256" key="8">
    <source>
        <dbReference type="ARBA" id="ARBA00023316"/>
    </source>
</evidence>
<evidence type="ECO:0000259" key="10">
    <source>
        <dbReference type="PROSITE" id="PS52029"/>
    </source>
</evidence>
<evidence type="ECO:0000256" key="9">
    <source>
        <dbReference type="PROSITE-ProRule" id="PRU01373"/>
    </source>
</evidence>
<evidence type="ECO:0000313" key="12">
    <source>
        <dbReference type="Proteomes" id="UP000707356"/>
    </source>
</evidence>
<evidence type="ECO:0000256" key="6">
    <source>
        <dbReference type="ARBA" id="ARBA00022960"/>
    </source>
</evidence>
<dbReference type="GO" id="GO:0016757">
    <property type="term" value="F:glycosyltransferase activity"/>
    <property type="evidence" value="ECO:0007669"/>
    <property type="project" value="UniProtKB-KW"/>
</dbReference>
<dbReference type="AlphaFoldDB" id="A0A951PCS1"/>
<feature type="domain" description="L,D-TPase catalytic" evidence="10">
    <location>
        <begin position="49"/>
        <end position="174"/>
    </location>
</feature>
<dbReference type="PANTHER" id="PTHR30582:SF24">
    <property type="entry name" value="L,D-TRANSPEPTIDASE ERFK_SRFK-RELATED"/>
    <property type="match status" value="1"/>
</dbReference>
<dbReference type="PANTHER" id="PTHR30582">
    <property type="entry name" value="L,D-TRANSPEPTIDASE"/>
    <property type="match status" value="1"/>
</dbReference>
<organism evidence="11 12">
    <name type="scientific">Pegethrix bostrychoides GSE-TBD4-15B</name>
    <dbReference type="NCBI Taxonomy" id="2839662"/>
    <lineage>
        <taxon>Bacteria</taxon>
        <taxon>Bacillati</taxon>
        <taxon>Cyanobacteriota</taxon>
        <taxon>Cyanophyceae</taxon>
        <taxon>Oculatellales</taxon>
        <taxon>Oculatellaceae</taxon>
        <taxon>Pegethrix</taxon>
    </lineage>
</organism>
<accession>A0A951PCS1</accession>
<evidence type="ECO:0000256" key="3">
    <source>
        <dbReference type="ARBA" id="ARBA00022676"/>
    </source>
</evidence>
<dbReference type="SUPFAM" id="SSF141523">
    <property type="entry name" value="L,D-transpeptidase catalytic domain-like"/>
    <property type="match status" value="1"/>
</dbReference>
<dbReference type="InterPro" id="IPR005490">
    <property type="entry name" value="LD_TPept_cat_dom"/>
</dbReference>
<reference evidence="11" key="2">
    <citation type="journal article" date="2022" name="Microbiol. Resour. Announc.">
        <title>Metagenome Sequencing to Explore Phylogenomics of Terrestrial Cyanobacteria.</title>
        <authorList>
            <person name="Ward R.D."/>
            <person name="Stajich J.E."/>
            <person name="Johansen J.R."/>
            <person name="Huntemann M."/>
            <person name="Clum A."/>
            <person name="Foster B."/>
            <person name="Foster B."/>
            <person name="Roux S."/>
            <person name="Palaniappan K."/>
            <person name="Varghese N."/>
            <person name="Mukherjee S."/>
            <person name="Reddy T.B.K."/>
            <person name="Daum C."/>
            <person name="Copeland A."/>
            <person name="Chen I.A."/>
            <person name="Ivanova N.N."/>
            <person name="Kyrpides N.C."/>
            <person name="Shapiro N."/>
            <person name="Eloe-Fadrosh E.A."/>
            <person name="Pietrasiak N."/>
        </authorList>
    </citation>
    <scope>NUCLEOTIDE SEQUENCE</scope>
    <source>
        <strain evidence="11">GSE-TBD4-15B</strain>
    </source>
</reference>
<comment type="pathway">
    <text evidence="1 9">Cell wall biogenesis; peptidoglycan biosynthesis.</text>
</comment>
<dbReference type="EMBL" id="JAHHHV010000069">
    <property type="protein sequence ID" value="MBW4466638.1"/>
    <property type="molecule type" value="Genomic_DNA"/>
</dbReference>
<comment type="similarity">
    <text evidence="2">Belongs to the YkuD family.</text>
</comment>
<dbReference type="InterPro" id="IPR038063">
    <property type="entry name" value="Transpep_catalytic_dom"/>
</dbReference>
<evidence type="ECO:0000256" key="5">
    <source>
        <dbReference type="ARBA" id="ARBA00022801"/>
    </source>
</evidence>
<protein>
    <submittedName>
        <fullName evidence="11">L,D-transpeptidase</fullName>
    </submittedName>
</protein>
<dbReference type="Proteomes" id="UP000707356">
    <property type="component" value="Unassembled WGS sequence"/>
</dbReference>
<keyword evidence="3" id="KW-0328">Glycosyltransferase</keyword>
<feature type="active site" description="Proton donor/acceptor" evidence="9">
    <location>
        <position position="134"/>
    </location>
</feature>
<proteinExistence type="inferred from homology"/>
<evidence type="ECO:0000256" key="7">
    <source>
        <dbReference type="ARBA" id="ARBA00022984"/>
    </source>
</evidence>
<dbReference type="PROSITE" id="PS52029">
    <property type="entry name" value="LD_TPASE"/>
    <property type="match status" value="1"/>
</dbReference>
<dbReference type="Gene3D" id="2.40.440.10">
    <property type="entry name" value="L,D-transpeptidase catalytic domain-like"/>
    <property type="match status" value="1"/>
</dbReference>
<feature type="active site" description="Nucleophile" evidence="9">
    <location>
        <position position="150"/>
    </location>
</feature>
<name>A0A951PCS1_9CYAN</name>
<keyword evidence="6 9" id="KW-0133">Cell shape</keyword>